<proteinExistence type="predicted"/>
<dbReference type="RefSeq" id="WP_120750113.1">
    <property type="nucleotide sequence ID" value="NZ_RBAH01000022.1"/>
</dbReference>
<dbReference type="EMBL" id="RBAH01000022">
    <property type="protein sequence ID" value="RKN75883.1"/>
    <property type="molecule type" value="Genomic_DNA"/>
</dbReference>
<evidence type="ECO:0000256" key="1">
    <source>
        <dbReference type="ARBA" id="ARBA00023015"/>
    </source>
</evidence>
<evidence type="ECO:0000259" key="5">
    <source>
        <dbReference type="PROSITE" id="PS51078"/>
    </source>
</evidence>
<dbReference type="InterPro" id="IPR036388">
    <property type="entry name" value="WH-like_DNA-bd_sf"/>
</dbReference>
<dbReference type="PROSITE" id="PS51077">
    <property type="entry name" value="HTH_ICLR"/>
    <property type="match status" value="1"/>
</dbReference>
<evidence type="ECO:0000313" key="7">
    <source>
        <dbReference type="Proteomes" id="UP000282311"/>
    </source>
</evidence>
<comment type="caution">
    <text evidence="6">The sequence shown here is derived from an EMBL/GenBank/DDBJ whole genome shotgun (WGS) entry which is preliminary data.</text>
</comment>
<dbReference type="InterPro" id="IPR036390">
    <property type="entry name" value="WH_DNA-bd_sf"/>
</dbReference>
<dbReference type="GO" id="GO:0003700">
    <property type="term" value="F:DNA-binding transcription factor activity"/>
    <property type="evidence" value="ECO:0007669"/>
    <property type="project" value="TreeGrafter"/>
</dbReference>
<keyword evidence="1" id="KW-0805">Transcription regulation</keyword>
<dbReference type="Proteomes" id="UP000282311">
    <property type="component" value="Unassembled WGS sequence"/>
</dbReference>
<dbReference type="Gene3D" id="1.10.10.10">
    <property type="entry name" value="Winged helix-like DNA-binding domain superfamily/Winged helix DNA-binding domain"/>
    <property type="match status" value="1"/>
</dbReference>
<organism evidence="6 7">
    <name type="scientific">Paenibacillus ginsengarvi</name>
    <dbReference type="NCBI Taxonomy" id="400777"/>
    <lineage>
        <taxon>Bacteria</taxon>
        <taxon>Bacillati</taxon>
        <taxon>Bacillota</taxon>
        <taxon>Bacilli</taxon>
        <taxon>Bacillales</taxon>
        <taxon>Paenibacillaceae</taxon>
        <taxon>Paenibacillus</taxon>
    </lineage>
</organism>
<evidence type="ECO:0000259" key="4">
    <source>
        <dbReference type="PROSITE" id="PS51077"/>
    </source>
</evidence>
<keyword evidence="7" id="KW-1185">Reference proteome</keyword>
<feature type="domain" description="HTH iclR-type" evidence="4">
    <location>
        <begin position="9"/>
        <end position="71"/>
    </location>
</feature>
<dbReference type="GO" id="GO:0045892">
    <property type="term" value="P:negative regulation of DNA-templated transcription"/>
    <property type="evidence" value="ECO:0007669"/>
    <property type="project" value="TreeGrafter"/>
</dbReference>
<name>A0A3B0BRI8_9BACL</name>
<evidence type="ECO:0000256" key="3">
    <source>
        <dbReference type="ARBA" id="ARBA00023163"/>
    </source>
</evidence>
<dbReference type="InterPro" id="IPR029016">
    <property type="entry name" value="GAF-like_dom_sf"/>
</dbReference>
<keyword evidence="2" id="KW-0238">DNA-binding</keyword>
<dbReference type="PROSITE" id="PS51078">
    <property type="entry name" value="ICLR_ED"/>
    <property type="match status" value="1"/>
</dbReference>
<dbReference type="Pfam" id="PF01614">
    <property type="entry name" value="IclR_C"/>
    <property type="match status" value="1"/>
</dbReference>
<dbReference type="InterPro" id="IPR050707">
    <property type="entry name" value="HTH_MetabolicPath_Reg"/>
</dbReference>
<protein>
    <submittedName>
        <fullName evidence="6">IclR family transcriptional regulator</fullName>
    </submittedName>
</protein>
<feature type="domain" description="IclR-ED" evidence="5">
    <location>
        <begin position="72"/>
        <end position="256"/>
    </location>
</feature>
<dbReference type="GO" id="GO:0003677">
    <property type="term" value="F:DNA binding"/>
    <property type="evidence" value="ECO:0007669"/>
    <property type="project" value="UniProtKB-KW"/>
</dbReference>
<dbReference type="InterPro" id="IPR005471">
    <property type="entry name" value="Tscrpt_reg_IclR_N"/>
</dbReference>
<reference evidence="6 7" key="1">
    <citation type="journal article" date="2007" name="Int. J. Syst. Evol. Microbiol.">
        <title>Paenibacillus ginsengarvi sp. nov., isolated from soil from ginseng cultivation.</title>
        <authorList>
            <person name="Yoon M.H."/>
            <person name="Ten L.N."/>
            <person name="Im W.T."/>
        </authorList>
    </citation>
    <scope>NUCLEOTIDE SEQUENCE [LARGE SCALE GENOMIC DNA]</scope>
    <source>
        <strain evidence="6 7">KCTC 13059</strain>
    </source>
</reference>
<dbReference type="PANTHER" id="PTHR30136">
    <property type="entry name" value="HELIX-TURN-HELIX TRANSCRIPTIONAL REGULATOR, ICLR FAMILY"/>
    <property type="match status" value="1"/>
</dbReference>
<gene>
    <name evidence="6" type="ORF">D7M11_25605</name>
</gene>
<sequence>MEQSPAMLTQSVTRALGILSCFSNETPQLRVIDFAKMLNLTQSNVSRLLTTMVSIGYVVKDEATGFYRLGPEIVMLGGVALNNYEIRKQALPELYEIEKRLGLDANLAILDDDTLFYLAHVDSYDSPRMYTYVGRRNPLHCTAMGKVLLAYSEPEETDRLLSEAPMRSFTEHTLVSKDQLIEQFDRIRRKGYATEQEELALGRACLAAPIMGRTGAVAAAISVSGSLSKVNLPEREKELAGVLIELADRISSKMGHTTARV</sequence>
<dbReference type="Pfam" id="PF09339">
    <property type="entry name" value="HTH_IclR"/>
    <property type="match status" value="1"/>
</dbReference>
<dbReference type="PANTHER" id="PTHR30136:SF35">
    <property type="entry name" value="HTH-TYPE TRANSCRIPTIONAL REGULATOR RV1719"/>
    <property type="match status" value="1"/>
</dbReference>
<dbReference type="SMART" id="SM00346">
    <property type="entry name" value="HTH_ICLR"/>
    <property type="match status" value="1"/>
</dbReference>
<dbReference type="SUPFAM" id="SSF55781">
    <property type="entry name" value="GAF domain-like"/>
    <property type="match status" value="1"/>
</dbReference>
<dbReference type="SUPFAM" id="SSF46785">
    <property type="entry name" value="Winged helix' DNA-binding domain"/>
    <property type="match status" value="1"/>
</dbReference>
<evidence type="ECO:0000313" key="6">
    <source>
        <dbReference type="EMBL" id="RKN75883.1"/>
    </source>
</evidence>
<dbReference type="InterPro" id="IPR014757">
    <property type="entry name" value="Tscrpt_reg_IclR_C"/>
</dbReference>
<accession>A0A3B0BRI8</accession>
<evidence type="ECO:0000256" key="2">
    <source>
        <dbReference type="ARBA" id="ARBA00023125"/>
    </source>
</evidence>
<keyword evidence="3" id="KW-0804">Transcription</keyword>
<dbReference type="Gene3D" id="3.30.450.40">
    <property type="match status" value="1"/>
</dbReference>
<dbReference type="AlphaFoldDB" id="A0A3B0BRI8"/>